<protein>
    <recommendedName>
        <fullName evidence="4">Chemosensory protein</fullName>
    </recommendedName>
</protein>
<dbReference type="InterPro" id="IPR036682">
    <property type="entry name" value="OS_D_A10/PebIII_sf"/>
</dbReference>
<keyword evidence="3" id="KW-1185">Reference proteome</keyword>
<dbReference type="EMBL" id="OW152826">
    <property type="protein sequence ID" value="CAH2042436.1"/>
    <property type="molecule type" value="Genomic_DNA"/>
</dbReference>
<dbReference type="PANTHER" id="PTHR11257">
    <property type="entry name" value="CHEMOSENSORY PROTEIN-RELATED"/>
    <property type="match status" value="1"/>
</dbReference>
<evidence type="ECO:0000313" key="2">
    <source>
        <dbReference type="EMBL" id="CAH2042436.1"/>
    </source>
</evidence>
<dbReference type="InterPro" id="IPR005055">
    <property type="entry name" value="A10/PebIII"/>
</dbReference>
<organism evidence="2 3">
    <name type="scientific">Iphiclides podalirius</name>
    <name type="common">scarce swallowtail</name>
    <dbReference type="NCBI Taxonomy" id="110791"/>
    <lineage>
        <taxon>Eukaryota</taxon>
        <taxon>Metazoa</taxon>
        <taxon>Ecdysozoa</taxon>
        <taxon>Arthropoda</taxon>
        <taxon>Hexapoda</taxon>
        <taxon>Insecta</taxon>
        <taxon>Pterygota</taxon>
        <taxon>Neoptera</taxon>
        <taxon>Endopterygota</taxon>
        <taxon>Lepidoptera</taxon>
        <taxon>Glossata</taxon>
        <taxon>Ditrysia</taxon>
        <taxon>Papilionoidea</taxon>
        <taxon>Papilionidae</taxon>
        <taxon>Papilioninae</taxon>
        <taxon>Iphiclides</taxon>
    </lineage>
</organism>
<evidence type="ECO:0000256" key="1">
    <source>
        <dbReference type="SAM" id="SignalP"/>
    </source>
</evidence>
<evidence type="ECO:0000313" key="3">
    <source>
        <dbReference type="Proteomes" id="UP000837857"/>
    </source>
</evidence>
<reference evidence="2" key="1">
    <citation type="submission" date="2022-03" db="EMBL/GenBank/DDBJ databases">
        <authorList>
            <person name="Martin H S."/>
        </authorList>
    </citation>
    <scope>NUCLEOTIDE SEQUENCE</scope>
</reference>
<name>A0ABN8HWD7_9NEOP</name>
<accession>A0ABN8HWD7</accession>
<gene>
    <name evidence="2" type="ORF">IPOD504_LOCUS3819</name>
</gene>
<dbReference type="Gene3D" id="1.10.2080.10">
    <property type="entry name" value="Insect odorant-binding protein A10/Ejaculatory bulb-specific protein 3"/>
    <property type="match status" value="1"/>
</dbReference>
<feature type="chain" id="PRO_5046216674" description="Chemosensory protein" evidence="1">
    <location>
        <begin position="18"/>
        <end position="122"/>
    </location>
</feature>
<sequence>MIRIQAIIATIVVLVGADFYSSRYDDFDVQPLLENDRILLSYTKCFLNQGPCTPDAKDFKKVIPEALETNCGKCTTKQKQLIRQVIKAVMGHHPESWAQLVDKYDKDKKYRDAFKKFIEDKE</sequence>
<dbReference type="PANTHER" id="PTHR11257:SF13">
    <property type="entry name" value="GEO07322P1"/>
    <property type="match status" value="1"/>
</dbReference>
<evidence type="ECO:0008006" key="4">
    <source>
        <dbReference type="Google" id="ProtNLM"/>
    </source>
</evidence>
<feature type="signal peptide" evidence="1">
    <location>
        <begin position="1"/>
        <end position="17"/>
    </location>
</feature>
<proteinExistence type="predicted"/>
<dbReference type="SUPFAM" id="SSF100910">
    <property type="entry name" value="Chemosensory protein Csp2"/>
    <property type="match status" value="1"/>
</dbReference>
<feature type="non-terminal residue" evidence="2">
    <location>
        <position position="1"/>
    </location>
</feature>
<keyword evidence="1" id="KW-0732">Signal</keyword>
<dbReference type="Pfam" id="PF03392">
    <property type="entry name" value="OS-D"/>
    <property type="match status" value="1"/>
</dbReference>
<dbReference type="Proteomes" id="UP000837857">
    <property type="component" value="Chromosome 14"/>
</dbReference>